<dbReference type="Proteomes" id="UP000242414">
    <property type="component" value="Unassembled WGS sequence"/>
</dbReference>
<sequence>MAIISREEAICLFYAVPYNQENVIKYTKMIEVMEDVEICFTRNPKKPRLLCTRVIYANRFDIHLHKSSKETIENNKETDKEVDKVVNTENKLEIASTHQLKQFINTTYLSTDPKSEAYEHRYLSINNIISEV</sequence>
<reference evidence="1" key="1">
    <citation type="journal article" date="2016" name="Proc. Natl. Acad. Sci. U.S.A.">
        <title>Lipid metabolic changes in an early divergent fungus govern the establishment of a mutualistic symbiosis with endobacteria.</title>
        <authorList>
            <person name="Lastovetsky O.A."/>
            <person name="Gaspar M.L."/>
            <person name="Mondo S.J."/>
            <person name="LaButti K.M."/>
            <person name="Sandor L."/>
            <person name="Grigoriev I.V."/>
            <person name="Henry S.A."/>
            <person name="Pawlowska T.E."/>
        </authorList>
    </citation>
    <scope>NUCLEOTIDE SEQUENCE [LARGE SCALE GENOMIC DNA]</scope>
    <source>
        <strain evidence="1">ATCC 52814</strain>
    </source>
</reference>
<dbReference type="VEuPathDB" id="FungiDB:BCV72DRAFT_326772"/>
<dbReference type="AlphaFoldDB" id="A0A1X0R5N2"/>
<gene>
    <name evidence="1" type="ORF">BCV72DRAFT_326772</name>
</gene>
<proteinExistence type="predicted"/>
<organism evidence="1">
    <name type="scientific">Rhizopus microsporus var. microsporus</name>
    <dbReference type="NCBI Taxonomy" id="86635"/>
    <lineage>
        <taxon>Eukaryota</taxon>
        <taxon>Fungi</taxon>
        <taxon>Fungi incertae sedis</taxon>
        <taxon>Mucoromycota</taxon>
        <taxon>Mucoromycotina</taxon>
        <taxon>Mucoromycetes</taxon>
        <taxon>Mucorales</taxon>
        <taxon>Mucorineae</taxon>
        <taxon>Rhizopodaceae</taxon>
        <taxon>Rhizopus</taxon>
    </lineage>
</organism>
<protein>
    <submittedName>
        <fullName evidence="1">Uncharacterized protein</fullName>
    </submittedName>
</protein>
<accession>A0A1X0R5N2</accession>
<name>A0A1X0R5N2_RHIZD</name>
<dbReference type="OrthoDB" id="2288259at2759"/>
<evidence type="ECO:0000313" key="1">
    <source>
        <dbReference type="EMBL" id="ORE07340.1"/>
    </source>
</evidence>
<dbReference type="EMBL" id="KV921906">
    <property type="protein sequence ID" value="ORE07340.1"/>
    <property type="molecule type" value="Genomic_DNA"/>
</dbReference>